<feature type="active site" description="Proton donor" evidence="4">
    <location>
        <position position="127"/>
    </location>
</feature>
<dbReference type="InterPro" id="IPR036291">
    <property type="entry name" value="NAD(P)-bd_dom_sf"/>
</dbReference>
<evidence type="ECO:0000256" key="1">
    <source>
        <dbReference type="ARBA" id="ARBA00006382"/>
    </source>
</evidence>
<keyword evidence="2 3" id="KW-0560">Oxidoreductase</keyword>
<dbReference type="GO" id="GO:0000166">
    <property type="term" value="F:nucleotide binding"/>
    <property type="evidence" value="ECO:0007669"/>
    <property type="project" value="UniProtKB-KW"/>
</dbReference>
<evidence type="ECO:0000256" key="7">
    <source>
        <dbReference type="RuleBase" id="RU004417"/>
    </source>
</evidence>
<dbReference type="InterPro" id="IPR033922">
    <property type="entry name" value="NAD_bind_Glu_DH"/>
</dbReference>
<proteinExistence type="inferred from homology"/>
<evidence type="ECO:0000256" key="4">
    <source>
        <dbReference type="PIRSR" id="PIRSR000185-1"/>
    </source>
</evidence>
<dbReference type="Pfam" id="PF02812">
    <property type="entry name" value="ELFV_dehydrog_N"/>
    <property type="match status" value="1"/>
</dbReference>
<dbReference type="InterPro" id="IPR046346">
    <property type="entry name" value="Aminoacid_DH-like_N_sf"/>
</dbReference>
<dbReference type="InterPro" id="IPR006096">
    <property type="entry name" value="Glu/Leu/Phe/Val/Trp_DH_C"/>
</dbReference>
<evidence type="ECO:0000259" key="8">
    <source>
        <dbReference type="SMART" id="SM00839"/>
    </source>
</evidence>
<dbReference type="CDD" id="cd01076">
    <property type="entry name" value="NAD_bind_1_Glu_DH"/>
    <property type="match status" value="1"/>
</dbReference>
<feature type="binding site" evidence="5">
    <location>
        <position position="243"/>
    </location>
    <ligand>
        <name>NAD(+)</name>
        <dbReference type="ChEBI" id="CHEBI:57540"/>
    </ligand>
</feature>
<feature type="domain" description="Glutamate/phenylalanine/leucine/valine/L-tryptophan dehydrogenase C-terminal" evidence="8">
    <location>
        <begin position="204"/>
        <end position="435"/>
    </location>
</feature>
<dbReference type="PANTHER" id="PTHR11606">
    <property type="entry name" value="GLUTAMATE DEHYDROGENASE"/>
    <property type="match status" value="1"/>
</dbReference>
<feature type="site" description="Important for catalysis" evidence="6">
    <location>
        <position position="167"/>
    </location>
</feature>
<keyword evidence="5" id="KW-0547">Nucleotide-binding</keyword>
<evidence type="ECO:0000313" key="9">
    <source>
        <dbReference type="EMBL" id="MXY93503.1"/>
    </source>
</evidence>
<evidence type="ECO:0000256" key="6">
    <source>
        <dbReference type="PIRSR" id="PIRSR000185-3"/>
    </source>
</evidence>
<reference evidence="9" key="1">
    <citation type="submission" date="2019-09" db="EMBL/GenBank/DDBJ databases">
        <title>Characterisation of the sponge microbiome using genome-centric metagenomics.</title>
        <authorList>
            <person name="Engelberts J.P."/>
            <person name="Robbins S.J."/>
            <person name="De Goeij J.M."/>
            <person name="Aranda M."/>
            <person name="Bell S.C."/>
            <person name="Webster N.S."/>
        </authorList>
    </citation>
    <scope>NUCLEOTIDE SEQUENCE</scope>
    <source>
        <strain evidence="9">SB0664_bin_27</strain>
    </source>
</reference>
<dbReference type="PIRSF" id="PIRSF000185">
    <property type="entry name" value="Glu_DH"/>
    <property type="match status" value="1"/>
</dbReference>
<sequence length="438" mass="48391">MRHPSSSNQPTDLESAHAHTHAFQRASAFSVAQEQLTRVANAMDLDDDMREYLKMPRRELIVHFPVVMDDDSIRIFTGFRVHHNTALGPTKGGIRYHPDVTLDESRALAMWMTWKCALMNLPYGGAKGGVIVNPKELSERELQALTRRYTTEISLFIGPEMDIPAPDVGTNAQVMAWIMDTYSMHRGYSVPAVTTGKPLAVNGSAGREYATGLGITYITRAMLRRRMGLDIEDATVAIQGFGNVGSWTARSMHERGAKIVAVSDVGGAVYDERGLDPRHLKHYAEETGTVAGYPRADTLTNEELLSLNVDVLVPAALEGQITGENADKINARVIAEGANGPTTPEADRILEDKGVLIIPDILCNAGGVVVSYFEWVQDLQAFSWDESEIRHQMKRKLLDNLDDVLAITVQTNQDLRTAAYTIAIQRIVDAVKYRGIYP</sequence>
<dbReference type="SMART" id="SM00839">
    <property type="entry name" value="ELFV_dehydrog"/>
    <property type="match status" value="1"/>
</dbReference>
<gene>
    <name evidence="9" type="ORF">F4Y42_08655</name>
</gene>
<comment type="similarity">
    <text evidence="1 3 7">Belongs to the Glu/Leu/Phe/Val dehydrogenases family.</text>
</comment>
<feature type="binding site" evidence="5">
    <location>
        <position position="211"/>
    </location>
    <ligand>
        <name>NAD(+)</name>
        <dbReference type="ChEBI" id="CHEBI:57540"/>
    </ligand>
</feature>
<dbReference type="EMBL" id="VXRG01000072">
    <property type="protein sequence ID" value="MXY93503.1"/>
    <property type="molecule type" value="Genomic_DNA"/>
</dbReference>
<dbReference type="Gene3D" id="3.40.50.720">
    <property type="entry name" value="NAD(P)-binding Rossmann-like Domain"/>
    <property type="match status" value="1"/>
</dbReference>
<dbReference type="SUPFAM" id="SSF51735">
    <property type="entry name" value="NAD(P)-binding Rossmann-fold domains"/>
    <property type="match status" value="1"/>
</dbReference>
<dbReference type="SUPFAM" id="SSF53223">
    <property type="entry name" value="Aminoacid dehydrogenase-like, N-terminal domain"/>
    <property type="match status" value="1"/>
</dbReference>
<feature type="binding site" evidence="5">
    <location>
        <position position="115"/>
    </location>
    <ligand>
        <name>substrate</name>
    </ligand>
</feature>
<keyword evidence="5" id="KW-0520">NAD</keyword>
<evidence type="ECO:0000256" key="5">
    <source>
        <dbReference type="PIRSR" id="PIRSR000185-2"/>
    </source>
</evidence>
<accession>A0A6B0YRQ6</accession>
<organism evidence="9">
    <name type="scientific">Caldilineaceae bacterium SB0664_bin_27</name>
    <dbReference type="NCBI Taxonomy" id="2605260"/>
    <lineage>
        <taxon>Bacteria</taxon>
        <taxon>Bacillati</taxon>
        <taxon>Chloroflexota</taxon>
        <taxon>Caldilineae</taxon>
        <taxon>Caldilineales</taxon>
        <taxon>Caldilineaceae</taxon>
    </lineage>
</organism>
<comment type="caution">
    <text evidence="9">The sequence shown here is derived from an EMBL/GenBank/DDBJ whole genome shotgun (WGS) entry which is preliminary data.</text>
</comment>
<dbReference type="FunFam" id="3.40.50.10860:FF:000003">
    <property type="entry name" value="Glutamate dehydrogenase"/>
    <property type="match status" value="1"/>
</dbReference>
<dbReference type="InterPro" id="IPR006095">
    <property type="entry name" value="Glu/Leu/Phe/Val/Trp_DH"/>
</dbReference>
<dbReference type="InterPro" id="IPR014362">
    <property type="entry name" value="Glu_DH"/>
</dbReference>
<dbReference type="GO" id="GO:0004352">
    <property type="term" value="F:glutamate dehydrogenase (NAD+) activity"/>
    <property type="evidence" value="ECO:0007669"/>
    <property type="project" value="TreeGrafter"/>
</dbReference>
<protein>
    <recommendedName>
        <fullName evidence="3">Glutamate dehydrogenase</fullName>
    </recommendedName>
</protein>
<dbReference type="InterPro" id="IPR006097">
    <property type="entry name" value="Glu/Leu/Phe/Val/Trp_DH_dimer"/>
</dbReference>
<evidence type="ECO:0000256" key="3">
    <source>
        <dbReference type="PIRNR" id="PIRNR000185"/>
    </source>
</evidence>
<dbReference type="AlphaFoldDB" id="A0A6B0YRQ6"/>
<dbReference type="Gene3D" id="3.40.50.10860">
    <property type="entry name" value="Leucine Dehydrogenase, chain A, domain 1"/>
    <property type="match status" value="1"/>
</dbReference>
<feature type="binding site" evidence="5">
    <location>
        <position position="91"/>
    </location>
    <ligand>
        <name>substrate</name>
    </ligand>
</feature>
<dbReference type="PRINTS" id="PR00082">
    <property type="entry name" value="GLFDHDRGNASE"/>
</dbReference>
<name>A0A6B0YRQ6_9CHLR</name>
<dbReference type="InterPro" id="IPR033524">
    <property type="entry name" value="Glu/Leu/Phe/Val_DH_AS"/>
</dbReference>
<dbReference type="PANTHER" id="PTHR11606:SF13">
    <property type="entry name" value="GLUTAMATE DEHYDROGENASE 1, MITOCHONDRIAL"/>
    <property type="match status" value="1"/>
</dbReference>
<feature type="binding site" evidence="5">
    <location>
        <position position="371"/>
    </location>
    <ligand>
        <name>substrate</name>
    </ligand>
</feature>
<dbReference type="PROSITE" id="PS00074">
    <property type="entry name" value="GLFV_DEHYDROGENASE"/>
    <property type="match status" value="1"/>
</dbReference>
<dbReference type="GO" id="GO:0006538">
    <property type="term" value="P:L-glutamate catabolic process"/>
    <property type="evidence" value="ECO:0007669"/>
    <property type="project" value="TreeGrafter"/>
</dbReference>
<evidence type="ECO:0000256" key="2">
    <source>
        <dbReference type="ARBA" id="ARBA00023002"/>
    </source>
</evidence>
<dbReference type="Pfam" id="PF00208">
    <property type="entry name" value="ELFV_dehydrog"/>
    <property type="match status" value="1"/>
</dbReference>